<dbReference type="AlphaFoldDB" id="A0A7S7NR27"/>
<keyword evidence="4" id="KW-1185">Reference proteome</keyword>
<dbReference type="Gene3D" id="3.90.550.10">
    <property type="entry name" value="Spore Coat Polysaccharide Biosynthesis Protein SpsA, Chain A"/>
    <property type="match status" value="1"/>
</dbReference>
<reference evidence="3 4" key="1">
    <citation type="submission" date="2020-10" db="EMBL/GenBank/DDBJ databases">
        <title>Complete genome sequence of Paludibaculum fermentans P105T, a facultatively anaerobic acidobacterium capable of dissimilatory Fe(III) reduction.</title>
        <authorList>
            <person name="Dedysh S.N."/>
            <person name="Beletsky A.V."/>
            <person name="Kulichevskaya I.S."/>
            <person name="Mardanov A.V."/>
            <person name="Ravin N.V."/>
        </authorList>
    </citation>
    <scope>NUCLEOTIDE SEQUENCE [LARGE SCALE GENOMIC DNA]</scope>
    <source>
        <strain evidence="3 4">P105</strain>
    </source>
</reference>
<keyword evidence="1" id="KW-1133">Transmembrane helix</keyword>
<feature type="transmembrane region" description="Helical" evidence="1">
    <location>
        <begin position="214"/>
        <end position="232"/>
    </location>
</feature>
<evidence type="ECO:0000313" key="3">
    <source>
        <dbReference type="EMBL" id="QOY87749.1"/>
    </source>
</evidence>
<dbReference type="EMBL" id="CP063849">
    <property type="protein sequence ID" value="QOY87749.1"/>
    <property type="molecule type" value="Genomic_DNA"/>
</dbReference>
<dbReference type="Pfam" id="PF00535">
    <property type="entry name" value="Glycos_transf_2"/>
    <property type="match status" value="1"/>
</dbReference>
<gene>
    <name evidence="3" type="ORF">IRI77_34235</name>
</gene>
<accession>A0A7S7NR27</accession>
<dbReference type="SUPFAM" id="SSF53448">
    <property type="entry name" value="Nucleotide-diphospho-sugar transferases"/>
    <property type="match status" value="1"/>
</dbReference>
<dbReference type="CDD" id="cd04179">
    <property type="entry name" value="DPM_DPG-synthase_like"/>
    <property type="match status" value="1"/>
</dbReference>
<dbReference type="InterPro" id="IPR050256">
    <property type="entry name" value="Glycosyltransferase_2"/>
</dbReference>
<keyword evidence="1" id="KW-0812">Transmembrane</keyword>
<name>A0A7S7NR27_PALFE</name>
<dbReference type="GO" id="GO:0016740">
    <property type="term" value="F:transferase activity"/>
    <property type="evidence" value="ECO:0007669"/>
    <property type="project" value="UniProtKB-KW"/>
</dbReference>
<dbReference type="PANTHER" id="PTHR48090:SF7">
    <property type="entry name" value="RFBJ PROTEIN"/>
    <property type="match status" value="1"/>
</dbReference>
<keyword evidence="1" id="KW-0472">Membrane</keyword>
<evidence type="ECO:0000256" key="1">
    <source>
        <dbReference type="SAM" id="Phobius"/>
    </source>
</evidence>
<keyword evidence="3" id="KW-0808">Transferase</keyword>
<organism evidence="3 4">
    <name type="scientific">Paludibaculum fermentans</name>
    <dbReference type="NCBI Taxonomy" id="1473598"/>
    <lineage>
        <taxon>Bacteria</taxon>
        <taxon>Pseudomonadati</taxon>
        <taxon>Acidobacteriota</taxon>
        <taxon>Terriglobia</taxon>
        <taxon>Bryobacterales</taxon>
        <taxon>Bryobacteraceae</taxon>
        <taxon>Paludibaculum</taxon>
    </lineage>
</organism>
<sequence>MIDSRTLLIIPAFNEEGAIARVVTEVRQTYPELQILVTDDCSEDATVDQALIAGARVLQLPCHLGLGGCVQAGYKLAFEEGYDTVIRIDGDGQHDPKDIGRLLEKLRATGCEMVIGVRAKESGGLQTHPIRKIGIHFFRMLLRPILGRPVTDPTSGFVAVNAKALSVFSSSFPLEYPEIETLVVLQRRKFRFEEVPCRMRKRMAGRSSITAMKSVYYVIHVLLGVFINILRFDGRARKGQG</sequence>
<dbReference type="Proteomes" id="UP000593892">
    <property type="component" value="Chromosome"/>
</dbReference>
<dbReference type="InterPro" id="IPR029044">
    <property type="entry name" value="Nucleotide-diphossugar_trans"/>
</dbReference>
<feature type="domain" description="Glycosyltransferase 2-like" evidence="2">
    <location>
        <begin position="8"/>
        <end position="165"/>
    </location>
</feature>
<dbReference type="InterPro" id="IPR001173">
    <property type="entry name" value="Glyco_trans_2-like"/>
</dbReference>
<evidence type="ECO:0000259" key="2">
    <source>
        <dbReference type="Pfam" id="PF00535"/>
    </source>
</evidence>
<proteinExistence type="predicted"/>
<protein>
    <submittedName>
        <fullName evidence="3">Glycosyltransferase family 2 protein</fullName>
    </submittedName>
</protein>
<dbReference type="RefSeq" id="WP_194449416.1">
    <property type="nucleotide sequence ID" value="NZ_CP063849.1"/>
</dbReference>
<dbReference type="PANTHER" id="PTHR48090">
    <property type="entry name" value="UNDECAPRENYL-PHOSPHATE 4-DEOXY-4-FORMAMIDO-L-ARABINOSE TRANSFERASE-RELATED"/>
    <property type="match status" value="1"/>
</dbReference>
<dbReference type="KEGG" id="pfer:IRI77_34235"/>
<evidence type="ECO:0000313" key="4">
    <source>
        <dbReference type="Proteomes" id="UP000593892"/>
    </source>
</evidence>